<evidence type="ECO:0000259" key="3">
    <source>
        <dbReference type="PROSITE" id="PS50067"/>
    </source>
</evidence>
<dbReference type="EMBL" id="JAUKUA010000004">
    <property type="protein sequence ID" value="KAK0716386.1"/>
    <property type="molecule type" value="Genomic_DNA"/>
</dbReference>
<dbReference type="GO" id="GO:0005874">
    <property type="term" value="C:microtubule"/>
    <property type="evidence" value="ECO:0007669"/>
    <property type="project" value="TreeGrafter"/>
</dbReference>
<evidence type="ECO:0000256" key="2">
    <source>
        <dbReference type="SAM" id="MobiDB-lite"/>
    </source>
</evidence>
<sequence>MDQFYLRNAIQYQALVDAFKPMYLTGALNSSDATSPDMVVSARIRPLLGDDMVAGFPCAVFPRHSQPGVLDIHDLYNHPRGRPILKSFNYQVDKLFTPDTTTEEIYQDLLIGLVPFARQGGIGTIFAYGQTGSGKTFTISRLEQLVMESLTISIPEEEKDESQPHIRLTIIELAGNSAFDLLSARKPISILEDASGTTQLSGAAEHQIHTIGDALSLIDRAASLRKTASTMKNDTSSRSHSICRIRIANPSANTEGFLYLVDLAGSEAARDVATHGAERMRETKDINLSLSVLKDCIRGRAEWDVQVKSGAKGKKPRMPFRQSALTKVLKHVFDTTAGGRECKTAVIACVNPSLADVGASKNTLRYAEMLRVLMPRVGKNEGEGYGVFEWGNGEVREWIIQNCGTPPISPNILAPTESGAEILRLSALEFDYRCLKNPGVTREQTEALRSKLWQLHIDSQRQSTTATPALSSTGTDSSMSTAHELA</sequence>
<dbReference type="GO" id="GO:0008017">
    <property type="term" value="F:microtubule binding"/>
    <property type="evidence" value="ECO:0007669"/>
    <property type="project" value="InterPro"/>
</dbReference>
<organism evidence="4 5">
    <name type="scientific">Lasiosphaeris hirsuta</name>
    <dbReference type="NCBI Taxonomy" id="260670"/>
    <lineage>
        <taxon>Eukaryota</taxon>
        <taxon>Fungi</taxon>
        <taxon>Dikarya</taxon>
        <taxon>Ascomycota</taxon>
        <taxon>Pezizomycotina</taxon>
        <taxon>Sordariomycetes</taxon>
        <taxon>Sordariomycetidae</taxon>
        <taxon>Sordariales</taxon>
        <taxon>Lasiosphaeriaceae</taxon>
        <taxon>Lasiosphaeris</taxon>
    </lineage>
</organism>
<dbReference type="Proteomes" id="UP001172102">
    <property type="component" value="Unassembled WGS sequence"/>
</dbReference>
<keyword evidence="1" id="KW-0547">Nucleotide-binding</keyword>
<evidence type="ECO:0000256" key="1">
    <source>
        <dbReference type="PROSITE-ProRule" id="PRU00283"/>
    </source>
</evidence>
<dbReference type="GO" id="GO:0003777">
    <property type="term" value="F:microtubule motor activity"/>
    <property type="evidence" value="ECO:0007669"/>
    <property type="project" value="InterPro"/>
</dbReference>
<dbReference type="PROSITE" id="PS50067">
    <property type="entry name" value="KINESIN_MOTOR_2"/>
    <property type="match status" value="1"/>
</dbReference>
<dbReference type="GO" id="GO:0007018">
    <property type="term" value="P:microtubule-based movement"/>
    <property type="evidence" value="ECO:0007669"/>
    <property type="project" value="InterPro"/>
</dbReference>
<dbReference type="GO" id="GO:0005524">
    <property type="term" value="F:ATP binding"/>
    <property type="evidence" value="ECO:0007669"/>
    <property type="project" value="UniProtKB-UniRule"/>
</dbReference>
<comment type="similarity">
    <text evidence="1">Belongs to the TRAFAC class myosin-kinesin ATPase superfamily. Kinesin family.</text>
</comment>
<protein>
    <submittedName>
        <fullName evidence="4">P-loop containing nucleoside triphosphate hydrolase protein</fullName>
    </submittedName>
</protein>
<dbReference type="AlphaFoldDB" id="A0AA40AIC4"/>
<feature type="binding site" evidence="1">
    <location>
        <begin position="129"/>
        <end position="136"/>
    </location>
    <ligand>
        <name>ATP</name>
        <dbReference type="ChEBI" id="CHEBI:30616"/>
    </ligand>
</feature>
<dbReference type="InterPro" id="IPR001752">
    <property type="entry name" value="Kinesin_motor_dom"/>
</dbReference>
<comment type="caution">
    <text evidence="4">The sequence shown here is derived from an EMBL/GenBank/DDBJ whole genome shotgun (WGS) entry which is preliminary data.</text>
</comment>
<dbReference type="PANTHER" id="PTHR24115">
    <property type="entry name" value="KINESIN-RELATED"/>
    <property type="match status" value="1"/>
</dbReference>
<dbReference type="SUPFAM" id="SSF52540">
    <property type="entry name" value="P-loop containing nucleoside triphosphate hydrolases"/>
    <property type="match status" value="1"/>
</dbReference>
<dbReference type="GO" id="GO:0016887">
    <property type="term" value="F:ATP hydrolysis activity"/>
    <property type="evidence" value="ECO:0007669"/>
    <property type="project" value="TreeGrafter"/>
</dbReference>
<accession>A0AA40AIC4</accession>
<dbReference type="InterPro" id="IPR036961">
    <property type="entry name" value="Kinesin_motor_dom_sf"/>
</dbReference>
<dbReference type="PRINTS" id="PR00380">
    <property type="entry name" value="KINESINHEAVY"/>
</dbReference>
<evidence type="ECO:0000313" key="4">
    <source>
        <dbReference type="EMBL" id="KAK0716386.1"/>
    </source>
</evidence>
<evidence type="ECO:0000313" key="5">
    <source>
        <dbReference type="Proteomes" id="UP001172102"/>
    </source>
</evidence>
<reference evidence="4" key="1">
    <citation type="submission" date="2023-06" db="EMBL/GenBank/DDBJ databases">
        <title>Genome-scale phylogeny and comparative genomics of the fungal order Sordariales.</title>
        <authorList>
            <consortium name="Lawrence Berkeley National Laboratory"/>
            <person name="Hensen N."/>
            <person name="Bonometti L."/>
            <person name="Westerberg I."/>
            <person name="Brannstrom I.O."/>
            <person name="Guillou S."/>
            <person name="Cros-Aarteil S."/>
            <person name="Calhoun S."/>
            <person name="Haridas S."/>
            <person name="Kuo A."/>
            <person name="Mondo S."/>
            <person name="Pangilinan J."/>
            <person name="Riley R."/>
            <person name="Labutti K."/>
            <person name="Andreopoulos B."/>
            <person name="Lipzen A."/>
            <person name="Chen C."/>
            <person name="Yanf M."/>
            <person name="Daum C."/>
            <person name="Ng V."/>
            <person name="Clum A."/>
            <person name="Steindorff A."/>
            <person name="Ohm R."/>
            <person name="Martin F."/>
            <person name="Silar P."/>
            <person name="Natvig D."/>
            <person name="Lalanne C."/>
            <person name="Gautier V."/>
            <person name="Ament-Velasquez S.L."/>
            <person name="Kruys A."/>
            <person name="Hutchinson M.I."/>
            <person name="Powell A.J."/>
            <person name="Barry K."/>
            <person name="Miller A.N."/>
            <person name="Grigoriev I.V."/>
            <person name="Debuchy R."/>
            <person name="Gladieux P."/>
            <person name="Thoren M.H."/>
            <person name="Johannesson H."/>
        </authorList>
    </citation>
    <scope>NUCLEOTIDE SEQUENCE</scope>
    <source>
        <strain evidence="4">SMH4607-1</strain>
    </source>
</reference>
<name>A0AA40AIC4_9PEZI</name>
<feature type="domain" description="Kinesin motor" evidence="3">
    <location>
        <begin position="37"/>
        <end position="373"/>
    </location>
</feature>
<dbReference type="Gene3D" id="3.40.850.10">
    <property type="entry name" value="Kinesin motor domain"/>
    <property type="match status" value="1"/>
</dbReference>
<dbReference type="SMART" id="SM00129">
    <property type="entry name" value="KISc"/>
    <property type="match status" value="1"/>
</dbReference>
<dbReference type="PANTHER" id="PTHR24115:SF0">
    <property type="entry name" value="FI21273P1-RELATED"/>
    <property type="match status" value="1"/>
</dbReference>
<gene>
    <name evidence="4" type="ORF">B0H67DRAFT_262017</name>
</gene>
<dbReference type="GO" id="GO:0005819">
    <property type="term" value="C:spindle"/>
    <property type="evidence" value="ECO:0007669"/>
    <property type="project" value="TreeGrafter"/>
</dbReference>
<keyword evidence="1" id="KW-0505">Motor protein</keyword>
<keyword evidence="4" id="KW-0378">Hydrolase</keyword>
<keyword evidence="1" id="KW-0067">ATP-binding</keyword>
<keyword evidence="5" id="KW-1185">Reference proteome</keyword>
<dbReference type="GO" id="GO:0005871">
    <property type="term" value="C:kinesin complex"/>
    <property type="evidence" value="ECO:0007669"/>
    <property type="project" value="TreeGrafter"/>
</dbReference>
<dbReference type="Pfam" id="PF00225">
    <property type="entry name" value="Kinesin"/>
    <property type="match status" value="1"/>
</dbReference>
<feature type="region of interest" description="Disordered" evidence="2">
    <location>
        <begin position="463"/>
        <end position="486"/>
    </location>
</feature>
<dbReference type="InterPro" id="IPR027417">
    <property type="entry name" value="P-loop_NTPase"/>
</dbReference>
<dbReference type="InterPro" id="IPR027640">
    <property type="entry name" value="Kinesin-like_fam"/>
</dbReference>
<proteinExistence type="inferred from homology"/>